<dbReference type="InterPro" id="IPR015791">
    <property type="entry name" value="Antimic/Inh_G_crystallin-like"/>
</dbReference>
<dbReference type="AlphaFoldDB" id="A0A1D1XLB5"/>
<dbReference type="SUPFAM" id="SSF49695">
    <property type="entry name" value="gamma-Crystallin-like"/>
    <property type="match status" value="1"/>
</dbReference>
<dbReference type="GO" id="GO:0045926">
    <property type="term" value="P:negative regulation of growth"/>
    <property type="evidence" value="ECO:0007669"/>
    <property type="project" value="InterPro"/>
</dbReference>
<dbReference type="InterPro" id="IPR011024">
    <property type="entry name" value="G_crystallin-like"/>
</dbReference>
<name>A0A1D1XLB5_9ARAE</name>
<dbReference type="Gene3D" id="2.60.20.30">
    <property type="match status" value="1"/>
</dbReference>
<dbReference type="Pfam" id="PF09117">
    <property type="entry name" value="MiAMP1"/>
    <property type="match status" value="1"/>
</dbReference>
<reference evidence="1" key="1">
    <citation type="submission" date="2015-07" db="EMBL/GenBank/DDBJ databases">
        <title>Transcriptome Assembly of Anthurium amnicola.</title>
        <authorList>
            <person name="Suzuki J."/>
        </authorList>
    </citation>
    <scope>NUCLEOTIDE SEQUENCE</scope>
</reference>
<gene>
    <name evidence="1" type="primary">AMP1_4</name>
    <name evidence="1" type="ORF">g.10877</name>
</gene>
<dbReference type="EMBL" id="GDJX01024786">
    <property type="protein sequence ID" value="JAT43150.1"/>
    <property type="molecule type" value="Transcribed_RNA"/>
</dbReference>
<accession>A0A1D1XLB5</accession>
<feature type="non-terminal residue" evidence="1">
    <location>
        <position position="1"/>
    </location>
</feature>
<sequence length="156" mass="16637">QTCLLLAINKWEWMGRRNSSPPTQIAKRPLFFTPQRRPPPLLHQPEMAATSKSPTCAAVAALLAIVVAATIAAPASASTLTVFEGPGCSGKSMDVNGCGCFNITGYQGGFHFVYTEGQAANLYCGANCACRFSPTHLNVETRSCVANDFKGVDMFC</sequence>
<organism evidence="1">
    <name type="scientific">Anthurium amnicola</name>
    <dbReference type="NCBI Taxonomy" id="1678845"/>
    <lineage>
        <taxon>Eukaryota</taxon>
        <taxon>Viridiplantae</taxon>
        <taxon>Streptophyta</taxon>
        <taxon>Embryophyta</taxon>
        <taxon>Tracheophyta</taxon>
        <taxon>Spermatophyta</taxon>
        <taxon>Magnoliopsida</taxon>
        <taxon>Liliopsida</taxon>
        <taxon>Araceae</taxon>
        <taxon>Pothoideae</taxon>
        <taxon>Potheae</taxon>
        <taxon>Anthurium</taxon>
    </lineage>
</organism>
<dbReference type="InterPro" id="IPR015201">
    <property type="entry name" value="Antimicrobial_MiAMP1"/>
</dbReference>
<proteinExistence type="predicted"/>
<dbReference type="GO" id="GO:0006952">
    <property type="term" value="P:defense response"/>
    <property type="evidence" value="ECO:0007669"/>
    <property type="project" value="InterPro"/>
</dbReference>
<evidence type="ECO:0000313" key="1">
    <source>
        <dbReference type="EMBL" id="JAT43150.1"/>
    </source>
</evidence>
<protein>
    <submittedName>
        <fullName evidence="1">Antimicrobial peptide 1</fullName>
    </submittedName>
</protein>